<dbReference type="EMBL" id="QWEZ01000001">
    <property type="protein sequence ID" value="RRJ84435.1"/>
    <property type="molecule type" value="Genomic_DNA"/>
</dbReference>
<dbReference type="PROSITE" id="PS51257">
    <property type="entry name" value="PROKAR_LIPOPROTEIN"/>
    <property type="match status" value="1"/>
</dbReference>
<keyword evidence="12" id="KW-1185">Reference proteome</keyword>
<evidence type="ECO:0000256" key="1">
    <source>
        <dbReference type="ARBA" id="ARBA00004141"/>
    </source>
</evidence>
<keyword evidence="4 9" id="KW-0812">Transmembrane</keyword>
<evidence type="ECO:0000313" key="12">
    <source>
        <dbReference type="Proteomes" id="UP000280792"/>
    </source>
</evidence>
<dbReference type="AlphaFoldDB" id="A0A3P3VP05"/>
<feature type="domain" description="Solute-binding protein family 3/N-terminal" evidence="10">
    <location>
        <begin position="473"/>
        <end position="698"/>
    </location>
</feature>
<dbReference type="SMART" id="SM00062">
    <property type="entry name" value="PBPb"/>
    <property type="match status" value="1"/>
</dbReference>
<keyword evidence="5" id="KW-0732">Signal</keyword>
<feature type="transmembrane region" description="Helical" evidence="9">
    <location>
        <begin position="398"/>
        <end position="418"/>
    </location>
</feature>
<evidence type="ECO:0000256" key="7">
    <source>
        <dbReference type="ARBA" id="ARBA00023136"/>
    </source>
</evidence>
<dbReference type="SUPFAM" id="SSF53850">
    <property type="entry name" value="Periplasmic binding protein-like II"/>
    <property type="match status" value="1"/>
</dbReference>
<feature type="transmembrane region" description="Helical" evidence="9">
    <location>
        <begin position="169"/>
        <end position="188"/>
    </location>
</feature>
<dbReference type="GO" id="GO:0015293">
    <property type="term" value="F:symporter activity"/>
    <property type="evidence" value="ECO:0007669"/>
    <property type="project" value="InterPro"/>
</dbReference>
<keyword evidence="6 9" id="KW-1133">Transmembrane helix</keyword>
<evidence type="ECO:0000313" key="11">
    <source>
        <dbReference type="EMBL" id="RRJ84435.1"/>
    </source>
</evidence>
<dbReference type="RefSeq" id="WP_125014864.1">
    <property type="nucleotide sequence ID" value="NZ_QWEZ01000001.1"/>
</dbReference>
<gene>
    <name evidence="11" type="ORF">D0544_04835</name>
</gene>
<comment type="similarity">
    <text evidence="2">Belongs to the bacterial solute-binding protein 3 family.</text>
</comment>
<comment type="caution">
    <text evidence="11">The sequence shown here is derived from an EMBL/GenBank/DDBJ whole genome shotgun (WGS) entry which is preliminary data.</text>
</comment>
<sequence>MSLATKVLLGLLAGIACGLLLGELTAPLEWVGKIFLMLLQMTVLPYILTSVMFGVGSLKRHEILPIAKYGGLALLLMWATTIVLLLQAGFALPTRVSASFFSLSWLEPDTTTLALDSFIPANPFQSLTQQSVPAVVLFSVAMGIAIIGMDNKKRILEGLELARDLISSLSVLVVRFTPYGVFAITAAAAGSLNLEELKGIYVFVTLLSVMSLFLVFWAFPHLIKNLTPFRYTEVMACSRDALVTAFATGNLFVVLPMISYRTQQLARQHATARKRRLSIIDVIVPISYSLPTAGKMLGYIFVIFAGWFSGKDLALADYPTLALLGISSFFSPMILSIPELLQQFHINPDTFKLYLLTDQILFNRFAALVGVMFIVGMALIVGAGATRMLRVSWRRVSYAFLFTAALMAALIGLLYATFSSIDYQYNGYQLFIERKLMAPPVPHQVVRSVPDTVLNAPRISTQPVLKRIRERGFLRVGYYRDWLPYAFHNVNGDLVGYDIEIFQQMARDLGVEIEFVNIYRNEVEHLLNNGYLDIASGVASSPNHLKRFTLSPAYTLELMSLMVPYERRREFRSWGELREKESLVIGIPDGFTDAVDLEKILPTATLWEISTPRMFFRDSEEMAKYDALLFGVTAAAGWGMINPDYSISLPQPERLFVPLAFPLARNDMAFELYVRSWLELRTVDGTLDRFFNYWIKGETGATRPPRWSLWQSLLGDTPSQQPESGRMLPPGNSRGE</sequence>
<feature type="transmembrane region" description="Helical" evidence="9">
    <location>
        <begin position="200"/>
        <end position="220"/>
    </location>
</feature>
<feature type="transmembrane region" description="Helical" evidence="9">
    <location>
        <begin position="38"/>
        <end position="58"/>
    </location>
</feature>
<feature type="transmembrane region" description="Helical" evidence="9">
    <location>
        <begin position="241"/>
        <end position="262"/>
    </location>
</feature>
<evidence type="ECO:0000256" key="9">
    <source>
        <dbReference type="SAM" id="Phobius"/>
    </source>
</evidence>
<dbReference type="PANTHER" id="PTHR35936">
    <property type="entry name" value="MEMBRANE-BOUND LYTIC MUREIN TRANSGLYCOSYLASE F"/>
    <property type="match status" value="1"/>
</dbReference>
<dbReference type="Pfam" id="PF00497">
    <property type="entry name" value="SBP_bac_3"/>
    <property type="match status" value="1"/>
</dbReference>
<evidence type="ECO:0000256" key="6">
    <source>
        <dbReference type="ARBA" id="ARBA00022989"/>
    </source>
</evidence>
<dbReference type="Gene3D" id="1.10.3860.10">
    <property type="entry name" value="Sodium:dicarboxylate symporter"/>
    <property type="match status" value="1"/>
</dbReference>
<keyword evidence="7 9" id="KW-0472">Membrane</keyword>
<dbReference type="SUPFAM" id="SSF118215">
    <property type="entry name" value="Proton glutamate symport protein"/>
    <property type="match status" value="1"/>
</dbReference>
<comment type="subcellular location">
    <subcellularLocation>
        <location evidence="1">Membrane</location>
        <topology evidence="1">Multi-pass membrane protein</topology>
    </subcellularLocation>
</comment>
<reference evidence="11 12" key="1">
    <citation type="submission" date="2018-08" db="EMBL/GenBank/DDBJ databases">
        <authorList>
            <person name="Khan S.A."/>
        </authorList>
    </citation>
    <scope>NUCLEOTIDE SEQUENCE [LARGE SCALE GENOMIC DNA]</scope>
    <source>
        <strain evidence="11 12">GTF-13</strain>
    </source>
</reference>
<evidence type="ECO:0000256" key="4">
    <source>
        <dbReference type="ARBA" id="ARBA00022692"/>
    </source>
</evidence>
<organism evidence="11 12">
    <name type="scientific">Aestuariirhabdus litorea</name>
    <dbReference type="NCBI Taxonomy" id="2528527"/>
    <lineage>
        <taxon>Bacteria</taxon>
        <taxon>Pseudomonadati</taxon>
        <taxon>Pseudomonadota</taxon>
        <taxon>Gammaproteobacteria</taxon>
        <taxon>Oceanospirillales</taxon>
        <taxon>Aestuariirhabdaceae</taxon>
        <taxon>Aestuariirhabdus</taxon>
    </lineage>
</organism>
<dbReference type="PANTHER" id="PTHR35936:SF19">
    <property type="entry name" value="AMINO-ACID-BINDING PROTEIN YXEM-RELATED"/>
    <property type="match status" value="1"/>
</dbReference>
<reference evidence="11 12" key="2">
    <citation type="submission" date="2018-12" db="EMBL/GenBank/DDBJ databases">
        <title>Simiduia agarivorans gen. nov., sp. nov., a marine, agarolytic bacterium isolated from shallow coastal water from Keelung, Taiwan.</title>
        <authorList>
            <person name="Shieh W.Y."/>
        </authorList>
    </citation>
    <scope>NUCLEOTIDE SEQUENCE [LARGE SCALE GENOMIC DNA]</scope>
    <source>
        <strain evidence="11 12">GTF-13</strain>
    </source>
</reference>
<evidence type="ECO:0000256" key="3">
    <source>
        <dbReference type="ARBA" id="ARBA00022448"/>
    </source>
</evidence>
<dbReference type="GO" id="GO:0016020">
    <property type="term" value="C:membrane"/>
    <property type="evidence" value="ECO:0007669"/>
    <property type="project" value="UniProtKB-SubCell"/>
</dbReference>
<evidence type="ECO:0000259" key="10">
    <source>
        <dbReference type="SMART" id="SM00062"/>
    </source>
</evidence>
<evidence type="ECO:0000256" key="5">
    <source>
        <dbReference type="ARBA" id="ARBA00022729"/>
    </source>
</evidence>
<evidence type="ECO:0000256" key="2">
    <source>
        <dbReference type="ARBA" id="ARBA00010333"/>
    </source>
</evidence>
<dbReference type="InterPro" id="IPR001638">
    <property type="entry name" value="Solute-binding_3/MltF_N"/>
</dbReference>
<dbReference type="Proteomes" id="UP000280792">
    <property type="component" value="Unassembled WGS sequence"/>
</dbReference>
<feature type="transmembrane region" description="Helical" evidence="9">
    <location>
        <begin position="282"/>
        <end position="308"/>
    </location>
</feature>
<feature type="transmembrane region" description="Helical" evidence="9">
    <location>
        <begin position="320"/>
        <end position="341"/>
    </location>
</feature>
<feature type="transmembrane region" description="Helical" evidence="9">
    <location>
        <begin position="361"/>
        <end position="386"/>
    </location>
</feature>
<feature type="transmembrane region" description="Helical" evidence="9">
    <location>
        <begin position="131"/>
        <end position="149"/>
    </location>
</feature>
<dbReference type="Pfam" id="PF00375">
    <property type="entry name" value="SDF"/>
    <property type="match status" value="1"/>
</dbReference>
<dbReference type="InterPro" id="IPR036458">
    <property type="entry name" value="Na:dicarbo_symporter_sf"/>
</dbReference>
<keyword evidence="3" id="KW-0813">Transport</keyword>
<accession>A0A3P3VP05</accession>
<feature type="region of interest" description="Disordered" evidence="8">
    <location>
        <begin position="714"/>
        <end position="736"/>
    </location>
</feature>
<dbReference type="Gene3D" id="3.40.190.10">
    <property type="entry name" value="Periplasmic binding protein-like II"/>
    <property type="match status" value="2"/>
</dbReference>
<protein>
    <recommendedName>
        <fullName evidence="10">Solute-binding protein family 3/N-terminal domain-containing protein</fullName>
    </recommendedName>
</protein>
<name>A0A3P3VP05_9GAMM</name>
<evidence type="ECO:0000256" key="8">
    <source>
        <dbReference type="SAM" id="MobiDB-lite"/>
    </source>
</evidence>
<proteinExistence type="inferred from homology"/>
<dbReference type="InterPro" id="IPR001991">
    <property type="entry name" value="Na-dicarboxylate_symporter"/>
</dbReference>
<feature type="transmembrane region" description="Helical" evidence="9">
    <location>
        <begin position="70"/>
        <end position="92"/>
    </location>
</feature>